<evidence type="ECO:0000313" key="1">
    <source>
        <dbReference type="EMBL" id="EOT30294.1"/>
    </source>
</evidence>
<accession>A0ABN0KMC2</accession>
<comment type="caution">
    <text evidence="1">The sequence shown here is derived from an EMBL/GenBank/DDBJ whole genome shotgun (WGS) entry which is preliminary data.</text>
</comment>
<dbReference type="EMBL" id="AHYU01000049">
    <property type="protein sequence ID" value="EOT30294.1"/>
    <property type="molecule type" value="Genomic_DNA"/>
</dbReference>
<keyword evidence="2" id="KW-1185">Reference proteome</keyword>
<organism evidence="1 2">
    <name type="scientific">Enterococcus durans ATCC 6056</name>
    <dbReference type="NCBI Taxonomy" id="1140001"/>
    <lineage>
        <taxon>Bacteria</taxon>
        <taxon>Bacillati</taxon>
        <taxon>Bacillota</taxon>
        <taxon>Bacilli</taxon>
        <taxon>Lactobacillales</taxon>
        <taxon>Enterococcaceae</taxon>
        <taxon>Enterococcus</taxon>
    </lineage>
</organism>
<protein>
    <submittedName>
        <fullName evidence="1">Uncharacterized protein</fullName>
    </submittedName>
</protein>
<reference evidence="1 2" key="1">
    <citation type="submission" date="2013-03" db="EMBL/GenBank/DDBJ databases">
        <title>The Genome Sequence of Enterococcus durans ATCC_6056 (Illumina only assembly).</title>
        <authorList>
            <consortium name="The Broad Institute Genomics Platform"/>
            <consortium name="The Broad Institute Genome Sequencing Center for Infectious Disease"/>
            <person name="Earl A."/>
            <person name="Russ C."/>
            <person name="Gilmore M."/>
            <person name="Surin D."/>
            <person name="Walker B."/>
            <person name="Young S."/>
            <person name="Zeng Q."/>
            <person name="Gargeya S."/>
            <person name="Fitzgerald M."/>
            <person name="Haas B."/>
            <person name="Abouelleil A."/>
            <person name="Allen A.W."/>
            <person name="Alvarado L."/>
            <person name="Arachchi H.M."/>
            <person name="Berlin A.M."/>
            <person name="Chapman S.B."/>
            <person name="Gainer-Dewar J."/>
            <person name="Goldberg J."/>
            <person name="Griggs A."/>
            <person name="Gujja S."/>
            <person name="Hansen M."/>
            <person name="Howarth C."/>
            <person name="Imamovic A."/>
            <person name="Ireland A."/>
            <person name="Larimer J."/>
            <person name="McCowan C."/>
            <person name="Murphy C."/>
            <person name="Pearson M."/>
            <person name="Poon T.W."/>
            <person name="Priest M."/>
            <person name="Roberts A."/>
            <person name="Saif S."/>
            <person name="Shea T."/>
            <person name="Sisk P."/>
            <person name="Sykes S."/>
            <person name="Wortman J."/>
            <person name="Nusbaum C."/>
            <person name="Birren B."/>
        </authorList>
    </citation>
    <scope>NUCLEOTIDE SEQUENCE [LARGE SCALE GENOMIC DNA]</scope>
    <source>
        <strain evidence="1 2">ATCC 6056</strain>
    </source>
</reference>
<sequence length="44" mass="5265">MAEVAYVLGSPEKETMLLENNIINFNVKSLRYKTQYFKVIRERQ</sequence>
<gene>
    <name evidence="1" type="ORF">OMS_02437</name>
</gene>
<dbReference type="Proteomes" id="UP000014210">
    <property type="component" value="Unassembled WGS sequence"/>
</dbReference>
<proteinExistence type="predicted"/>
<evidence type="ECO:0000313" key="2">
    <source>
        <dbReference type="Proteomes" id="UP000014210"/>
    </source>
</evidence>
<name>A0ABN0KMC2_9ENTE</name>